<reference evidence="4 5" key="1">
    <citation type="journal article" date="2010" name="Science">
        <title>Genomic analysis of organismal complexity in the multicellular green alga Volvox carteri.</title>
        <authorList>
            <person name="Prochnik S.E."/>
            <person name="Umen J."/>
            <person name="Nedelcu A.M."/>
            <person name="Hallmann A."/>
            <person name="Miller S.M."/>
            <person name="Nishii I."/>
            <person name="Ferris P."/>
            <person name="Kuo A."/>
            <person name="Mitros T."/>
            <person name="Fritz-Laylin L.K."/>
            <person name="Hellsten U."/>
            <person name="Chapman J."/>
            <person name="Simakov O."/>
            <person name="Rensing S.A."/>
            <person name="Terry A."/>
            <person name="Pangilinan J."/>
            <person name="Kapitonov V."/>
            <person name="Jurka J."/>
            <person name="Salamov A."/>
            <person name="Shapiro H."/>
            <person name="Schmutz J."/>
            <person name="Grimwood J."/>
            <person name="Lindquist E."/>
            <person name="Lucas S."/>
            <person name="Grigoriev I.V."/>
            <person name="Schmitt R."/>
            <person name="Kirk D."/>
            <person name="Rokhsar D.S."/>
        </authorList>
    </citation>
    <scope>NUCLEOTIDE SEQUENCE [LARGE SCALE GENOMIC DNA]</scope>
    <source>
        <strain evidence="5">f. Nagariensis / Eve</strain>
    </source>
</reference>
<keyword evidence="2" id="KW-0539">Nucleus</keyword>
<evidence type="ECO:0000313" key="4">
    <source>
        <dbReference type="EMBL" id="EFJ49817.1"/>
    </source>
</evidence>
<feature type="domain" description="Rad21/Rec8-like protein N-terminal" evidence="3">
    <location>
        <begin position="411"/>
        <end position="468"/>
    </location>
</feature>
<keyword evidence="5" id="KW-1185">Reference proteome</keyword>
<dbReference type="FunCoup" id="D8TRR9">
    <property type="interactions" value="512"/>
</dbReference>
<dbReference type="PANTHER" id="PTHR12585">
    <property type="entry name" value="SCC1 / RAD21 FAMILY MEMBER"/>
    <property type="match status" value="1"/>
</dbReference>
<organism evidence="5">
    <name type="scientific">Volvox carteri f. nagariensis</name>
    <dbReference type="NCBI Taxonomy" id="3068"/>
    <lineage>
        <taxon>Eukaryota</taxon>
        <taxon>Viridiplantae</taxon>
        <taxon>Chlorophyta</taxon>
        <taxon>core chlorophytes</taxon>
        <taxon>Chlorophyceae</taxon>
        <taxon>CS clade</taxon>
        <taxon>Chlamydomonadales</taxon>
        <taxon>Volvocaceae</taxon>
        <taxon>Volvox</taxon>
    </lineage>
</organism>
<dbReference type="InterPro" id="IPR006910">
    <property type="entry name" value="Rad21_Rec8_N"/>
</dbReference>
<dbReference type="GeneID" id="9618494"/>
<comment type="subcellular location">
    <subcellularLocation>
        <location evidence="1">Nucleus</location>
    </subcellularLocation>
</comment>
<evidence type="ECO:0000313" key="5">
    <source>
        <dbReference type="Proteomes" id="UP000001058"/>
    </source>
</evidence>
<dbReference type="GO" id="GO:0005634">
    <property type="term" value="C:nucleus"/>
    <property type="evidence" value="ECO:0007669"/>
    <property type="project" value="UniProtKB-SubCell"/>
</dbReference>
<dbReference type="Proteomes" id="UP000001058">
    <property type="component" value="Unassembled WGS sequence"/>
</dbReference>
<dbReference type="GO" id="GO:0007062">
    <property type="term" value="P:sister chromatid cohesion"/>
    <property type="evidence" value="ECO:0007669"/>
    <property type="project" value="InterPro"/>
</dbReference>
<accession>D8TRR9</accession>
<dbReference type="OrthoDB" id="1883156at2759"/>
<protein>
    <recommendedName>
        <fullName evidence="3">Rad21/Rec8-like protein N-terminal domain-containing protein</fullName>
    </recommendedName>
</protein>
<dbReference type="GO" id="GO:1990414">
    <property type="term" value="P:replication-born double-strand break repair via sister chromatid exchange"/>
    <property type="evidence" value="ECO:0007669"/>
    <property type="project" value="TreeGrafter"/>
</dbReference>
<dbReference type="InParanoid" id="D8TRR9"/>
<dbReference type="InterPro" id="IPR039781">
    <property type="entry name" value="Rad21/Rec8-like"/>
</dbReference>
<dbReference type="AlphaFoldDB" id="D8TRR9"/>
<sequence length="468" mass="50378">MPNRPGSHLIAHVATEKALATAEREGPSYDALWDAFASRVQGEWEGVTVTFNAEGAAQPLPERYVPGAYREWGVELYDWQSQSSCLVTQAPAPGQPGSLRNIFKRLMPTVGCEADAIAYVEEAEDVWRADGGSSCCDHHQLSRPGRTSTCPESTRTKRTTDLQSYCDPHADTELAGLPFLSSLARSLVKPVTPDGGKVKVEACLAAPGGQSRLRVTVTLMQHWESKQWQVAFVDLSREAYDGPFNGGVELSGCAGGGKPFAKDPVTSPQRLNGSWSGAAVFRYSRSSDATEAGGLTFQRGTEQGSATSFTSVDDCSVTSSTAILLPLGVWVSCSAAKSDMRLVVGALRGELERDVAVCSHYIASKEAFVAESYMYTIAELDSLDETESKSAATKPSAARPAGALHQQRVGWVTMAHGKKLSKIKILGINVTDVCKHIMQPDVPHSLRLQGILIGGVVIVFNRQQLYLL</sequence>
<dbReference type="RefSeq" id="XP_002949324.1">
    <property type="nucleotide sequence ID" value="XM_002949278.1"/>
</dbReference>
<dbReference type="STRING" id="3068.D8TRR9"/>
<evidence type="ECO:0000259" key="3">
    <source>
        <dbReference type="Pfam" id="PF04825"/>
    </source>
</evidence>
<dbReference type="eggNOG" id="KOG2275">
    <property type="taxonomic scope" value="Eukaryota"/>
</dbReference>
<evidence type="ECO:0000256" key="1">
    <source>
        <dbReference type="ARBA" id="ARBA00004123"/>
    </source>
</evidence>
<dbReference type="GO" id="GO:0003682">
    <property type="term" value="F:chromatin binding"/>
    <property type="evidence" value="ECO:0007669"/>
    <property type="project" value="TreeGrafter"/>
</dbReference>
<dbReference type="PANTHER" id="PTHR12585:SF69">
    <property type="entry name" value="FI11703P"/>
    <property type="match status" value="1"/>
</dbReference>
<dbReference type="GO" id="GO:0008278">
    <property type="term" value="C:cohesin complex"/>
    <property type="evidence" value="ECO:0007669"/>
    <property type="project" value="InterPro"/>
</dbReference>
<name>D8TRR9_VOLCA</name>
<dbReference type="Pfam" id="PF04825">
    <property type="entry name" value="Rad21_Rec8_N"/>
    <property type="match status" value="1"/>
</dbReference>
<proteinExistence type="predicted"/>
<evidence type="ECO:0000256" key="2">
    <source>
        <dbReference type="ARBA" id="ARBA00023242"/>
    </source>
</evidence>
<dbReference type="KEGG" id="vcn:VOLCADRAFT_117141"/>
<gene>
    <name evidence="4" type="ORF">VOLCADRAFT_117141</name>
</gene>
<feature type="non-terminal residue" evidence="4">
    <location>
        <position position="468"/>
    </location>
</feature>
<dbReference type="EMBL" id="GL378334">
    <property type="protein sequence ID" value="EFJ49817.1"/>
    <property type="molecule type" value="Genomic_DNA"/>
</dbReference>